<keyword evidence="2" id="KW-1185">Reference proteome</keyword>
<evidence type="ECO:0000313" key="2">
    <source>
        <dbReference type="Proteomes" id="UP001164929"/>
    </source>
</evidence>
<gene>
    <name evidence="1" type="ORF">NC653_005206</name>
</gene>
<dbReference type="EMBL" id="JAQIZT010000002">
    <property type="protein sequence ID" value="KAJ7005805.1"/>
    <property type="molecule type" value="Genomic_DNA"/>
</dbReference>
<reference evidence="1" key="1">
    <citation type="journal article" date="2023" name="Mol. Ecol. Resour.">
        <title>Chromosome-level genome assembly of a triploid poplar Populus alba 'Berolinensis'.</title>
        <authorList>
            <person name="Chen S."/>
            <person name="Yu Y."/>
            <person name="Wang X."/>
            <person name="Wang S."/>
            <person name="Zhang T."/>
            <person name="Zhou Y."/>
            <person name="He R."/>
            <person name="Meng N."/>
            <person name="Wang Y."/>
            <person name="Liu W."/>
            <person name="Liu Z."/>
            <person name="Liu J."/>
            <person name="Guo Q."/>
            <person name="Huang H."/>
            <person name="Sederoff R.R."/>
            <person name="Wang G."/>
            <person name="Qu G."/>
            <person name="Chen S."/>
        </authorList>
    </citation>
    <scope>NUCLEOTIDE SEQUENCE</scope>
    <source>
        <strain evidence="1">SC-2020</strain>
    </source>
</reference>
<protein>
    <submittedName>
        <fullName evidence="1">Uncharacterized protein</fullName>
    </submittedName>
</protein>
<dbReference type="AlphaFoldDB" id="A0AAD6RBD1"/>
<name>A0AAD6RBD1_9ROSI</name>
<organism evidence="1 2">
    <name type="scientific">Populus alba x Populus x berolinensis</name>
    <dbReference type="NCBI Taxonomy" id="444605"/>
    <lineage>
        <taxon>Eukaryota</taxon>
        <taxon>Viridiplantae</taxon>
        <taxon>Streptophyta</taxon>
        <taxon>Embryophyta</taxon>
        <taxon>Tracheophyta</taxon>
        <taxon>Spermatophyta</taxon>
        <taxon>Magnoliopsida</taxon>
        <taxon>eudicotyledons</taxon>
        <taxon>Gunneridae</taxon>
        <taxon>Pentapetalae</taxon>
        <taxon>rosids</taxon>
        <taxon>fabids</taxon>
        <taxon>Malpighiales</taxon>
        <taxon>Salicaceae</taxon>
        <taxon>Saliceae</taxon>
        <taxon>Populus</taxon>
    </lineage>
</organism>
<accession>A0AAD6RBD1</accession>
<sequence>MRDDLRELFKVVYHSEFVYNLYPAIRSTGVKHSSHVTLVCPPPPTLMEATLANLSLNQTSMVPLLVAVNMKSPLTEIRRMSNPVGKDHVTALLMIGGHLLIPQARIHEQHFLHQCQEELKASSLPSSKHCKVGQTLQSSVTRFPCKDPQMKSYVQKEILKHPEPSFEN</sequence>
<evidence type="ECO:0000313" key="1">
    <source>
        <dbReference type="EMBL" id="KAJ7005805.1"/>
    </source>
</evidence>
<dbReference type="Proteomes" id="UP001164929">
    <property type="component" value="Chromosome 2"/>
</dbReference>
<comment type="caution">
    <text evidence="1">The sequence shown here is derived from an EMBL/GenBank/DDBJ whole genome shotgun (WGS) entry which is preliminary data.</text>
</comment>
<proteinExistence type="predicted"/>